<comment type="caution">
    <text evidence="2">The sequence shown here is derived from an EMBL/GenBank/DDBJ whole genome shotgun (WGS) entry which is preliminary data.</text>
</comment>
<gene>
    <name evidence="2" type="ORF">A2W71_02150</name>
</gene>
<evidence type="ECO:0000313" key="3">
    <source>
        <dbReference type="Proteomes" id="UP000176216"/>
    </source>
</evidence>
<dbReference type="Gene3D" id="2.60.40.10">
    <property type="entry name" value="Immunoglobulins"/>
    <property type="match status" value="1"/>
</dbReference>
<accession>A0A1G2EKU2</accession>
<evidence type="ECO:0000313" key="2">
    <source>
        <dbReference type="EMBL" id="OGZ26389.1"/>
    </source>
</evidence>
<protein>
    <recommendedName>
        <fullName evidence="4">DUF11 domain-containing protein</fullName>
    </recommendedName>
</protein>
<dbReference type="AlphaFoldDB" id="A0A1G2EKU2"/>
<dbReference type="InterPro" id="IPR035986">
    <property type="entry name" value="PKD_dom_sf"/>
</dbReference>
<keyword evidence="1" id="KW-1133">Transmembrane helix</keyword>
<dbReference type="InterPro" id="IPR013783">
    <property type="entry name" value="Ig-like_fold"/>
</dbReference>
<dbReference type="Pfam" id="PF22352">
    <property type="entry name" value="K319L-like_PKD"/>
    <property type="match status" value="1"/>
</dbReference>
<dbReference type="EMBL" id="MHMJ01000001">
    <property type="protein sequence ID" value="OGZ26389.1"/>
    <property type="molecule type" value="Genomic_DNA"/>
</dbReference>
<proteinExistence type="predicted"/>
<feature type="transmembrane region" description="Helical" evidence="1">
    <location>
        <begin position="551"/>
        <end position="570"/>
    </location>
</feature>
<keyword evidence="1" id="KW-0472">Membrane</keyword>
<dbReference type="SUPFAM" id="SSF49299">
    <property type="entry name" value="PKD domain"/>
    <property type="match status" value="1"/>
</dbReference>
<organism evidence="2 3">
    <name type="scientific">Candidatus Nealsonbacteria bacterium RIFCSPLOWO2_02_39_8</name>
    <dbReference type="NCBI Taxonomy" id="1801674"/>
    <lineage>
        <taxon>Bacteria</taxon>
        <taxon>Candidatus Nealsoniibacteriota</taxon>
    </lineage>
</organism>
<dbReference type="Proteomes" id="UP000176216">
    <property type="component" value="Unassembled WGS sequence"/>
</dbReference>
<keyword evidence="1" id="KW-0812">Transmembrane</keyword>
<evidence type="ECO:0000256" key="1">
    <source>
        <dbReference type="SAM" id="Phobius"/>
    </source>
</evidence>
<evidence type="ECO:0008006" key="4">
    <source>
        <dbReference type="Google" id="ProtNLM"/>
    </source>
</evidence>
<reference evidence="2 3" key="1">
    <citation type="journal article" date="2016" name="Nat. Commun.">
        <title>Thousands of microbial genomes shed light on interconnected biogeochemical processes in an aquifer system.</title>
        <authorList>
            <person name="Anantharaman K."/>
            <person name="Brown C.T."/>
            <person name="Hug L.A."/>
            <person name="Sharon I."/>
            <person name="Castelle C.J."/>
            <person name="Probst A.J."/>
            <person name="Thomas B.C."/>
            <person name="Singh A."/>
            <person name="Wilkins M.J."/>
            <person name="Karaoz U."/>
            <person name="Brodie E.L."/>
            <person name="Williams K.H."/>
            <person name="Hubbard S.S."/>
            <person name="Banfield J.F."/>
        </authorList>
    </citation>
    <scope>NUCLEOTIDE SEQUENCE [LARGE SCALE GENOMIC DNA]</scope>
</reference>
<name>A0A1G2EKU2_9BACT</name>
<sequence length="618" mass="66446">MIYMQTQNKTKNSTIKKSIFAILFLTGIMAPVLIFACSSPININTLSASNITQTSATLKGQITLCGILEKATVWFQYGTTTSYGQVTSEQKNYPQYGPFTADISGLTPCANYHFRAVAKDDNGIIYYGQDMAFATKCNIVSPTVDIKANSSDGPVSIAYNSPASLSWTSTNATSCQAYGNWSGIKATSGSESTGNLTFSKVYTISCAGQGGIATDNVSVNVTQNMPPIANAGQDKEVAELASVVLEGSGTDPDNDLITYSWSCGGGTLSNPNISQPTFNAPSVFVDMNYVCILTVSDPYGLSDFDSMNVKIKDQTPVPILPTVDIKVNGYDGAINVAYNSLVNLSWTSTNANSCYASGGWSGTKATSGNESAGNAVLSRTYMIICSGDGGSASDSVIVNVTPVPQGNLTIEKLVRNTSDGTAWLDSVSADPGEMLSFSIKITADSSAVQDVILKDALPNRIIFRDNLKIDVVYQSSDLIAGLNLGTFNSYQSKTITFDAEVANKNMFSVGDTQLINTALVYSTSSSSSDTAKVVVKKESPTDISTGLTNNIFFDSFFLPLVIALSLVWLFRARIIRFEEWLDMRNKIYRQFKAKKILQFRCAKIKAQEYIGKLGFKRG</sequence>